<dbReference type="Proteomes" id="UP000230214">
    <property type="component" value="Unassembled WGS sequence"/>
</dbReference>
<evidence type="ECO:0000313" key="1">
    <source>
        <dbReference type="EMBL" id="PIR43909.1"/>
    </source>
</evidence>
<dbReference type="AlphaFoldDB" id="A0A2H0RBK3"/>
<name>A0A2H0RBK3_UNCKA</name>
<accession>A0A2H0RBK3</accession>
<organism evidence="1 2">
    <name type="scientific">candidate division WWE3 bacterium CG10_big_fil_rev_8_21_14_0_10_32_10</name>
    <dbReference type="NCBI Taxonomy" id="1975090"/>
    <lineage>
        <taxon>Bacteria</taxon>
        <taxon>Katanobacteria</taxon>
    </lineage>
</organism>
<gene>
    <name evidence="1" type="ORF">COV24_00225</name>
</gene>
<reference evidence="1 2" key="1">
    <citation type="submission" date="2017-09" db="EMBL/GenBank/DDBJ databases">
        <title>Depth-based differentiation of microbial function through sediment-hosted aquifers and enrichment of novel symbionts in the deep terrestrial subsurface.</title>
        <authorList>
            <person name="Probst A.J."/>
            <person name="Ladd B."/>
            <person name="Jarett J.K."/>
            <person name="Geller-Mcgrath D.E."/>
            <person name="Sieber C.M."/>
            <person name="Emerson J.B."/>
            <person name="Anantharaman K."/>
            <person name="Thomas B.C."/>
            <person name="Malmstrom R."/>
            <person name="Stieglmeier M."/>
            <person name="Klingl A."/>
            <person name="Woyke T."/>
            <person name="Ryan C.M."/>
            <person name="Banfield J.F."/>
        </authorList>
    </citation>
    <scope>NUCLEOTIDE SEQUENCE [LARGE SCALE GENOMIC DNA]</scope>
    <source>
        <strain evidence="1">CG10_big_fil_rev_8_21_14_0_10_32_10</strain>
    </source>
</reference>
<protein>
    <submittedName>
        <fullName evidence="1">Uncharacterized protein</fullName>
    </submittedName>
</protein>
<comment type="caution">
    <text evidence="1">The sequence shown here is derived from an EMBL/GenBank/DDBJ whole genome shotgun (WGS) entry which is preliminary data.</text>
</comment>
<evidence type="ECO:0000313" key="2">
    <source>
        <dbReference type="Proteomes" id="UP000230214"/>
    </source>
</evidence>
<dbReference type="EMBL" id="PCXU01000003">
    <property type="protein sequence ID" value="PIR43909.1"/>
    <property type="molecule type" value="Genomic_DNA"/>
</dbReference>
<proteinExistence type="predicted"/>
<sequence>MSKTLADVREKLIDELNKLPDELTVTPEFFVRLLATKEAICEAEEIYNKFSQDLFKSYNLIDMGNILQSIDSELFSNSNDFLIFLTYYFSPHYSTSDVEYYLKGILRTKVKHNEKVDKLIESTKMLTRERIKCLIVETNEKFRNDMRNCLE</sequence>